<reference evidence="1 2" key="2">
    <citation type="submission" date="2019-09" db="EMBL/GenBank/DDBJ databases">
        <authorList>
            <person name="Jin C."/>
        </authorList>
    </citation>
    <scope>NUCLEOTIDE SEQUENCE [LARGE SCALE GENOMIC DNA]</scope>
    <source>
        <strain evidence="1 2">AN110305</strain>
    </source>
</reference>
<reference evidence="1 2" key="1">
    <citation type="submission" date="2019-09" db="EMBL/GenBank/DDBJ databases">
        <title>Goodfellowia gen. nov., a new genus of the Pseudonocardineae related to Actinoalloteichus, containing Goodfellowia coeruleoviolacea gen. nov., comb. nov. gen. nov., comb. nov.</title>
        <authorList>
            <person name="Labeda D."/>
        </authorList>
    </citation>
    <scope>NUCLEOTIDE SEQUENCE [LARGE SCALE GENOMIC DNA]</scope>
    <source>
        <strain evidence="1 2">AN110305</strain>
    </source>
</reference>
<accession>A0A5B2WP20</accession>
<sequence length="125" mass="14100">MEFGEWALLVGMPAWRIESDNEVLLASEDPRELISRQISVLNSITVSRISPISPGGEVSFDFGEIRLHLFPLYSGNFYDSTERGEVSDDYEHWNLLMPSGRTVVGGPGALVSVKEESRLRKVFRR</sequence>
<keyword evidence="2" id="KW-1185">Reference proteome</keyword>
<proteinExistence type="predicted"/>
<dbReference type="AlphaFoldDB" id="A0A5B2WP20"/>
<dbReference type="EMBL" id="VUOB01000075">
    <property type="protein sequence ID" value="KAA2252452.1"/>
    <property type="molecule type" value="Genomic_DNA"/>
</dbReference>
<evidence type="ECO:0000313" key="2">
    <source>
        <dbReference type="Proteomes" id="UP000323454"/>
    </source>
</evidence>
<dbReference type="RefSeq" id="WP_149854376.1">
    <property type="nucleotide sequence ID" value="NZ_VUOB01000075.1"/>
</dbReference>
<organism evidence="1 2">
    <name type="scientific">Solihabitans fulvus</name>
    <dbReference type="NCBI Taxonomy" id="1892852"/>
    <lineage>
        <taxon>Bacteria</taxon>
        <taxon>Bacillati</taxon>
        <taxon>Actinomycetota</taxon>
        <taxon>Actinomycetes</taxon>
        <taxon>Pseudonocardiales</taxon>
        <taxon>Pseudonocardiaceae</taxon>
        <taxon>Solihabitans</taxon>
    </lineage>
</organism>
<name>A0A5B2WP20_9PSEU</name>
<dbReference type="OrthoDB" id="1431610at2"/>
<gene>
    <name evidence="1" type="ORF">F0L68_36035</name>
</gene>
<protein>
    <submittedName>
        <fullName evidence="1">Uncharacterized protein</fullName>
    </submittedName>
</protein>
<dbReference type="Proteomes" id="UP000323454">
    <property type="component" value="Unassembled WGS sequence"/>
</dbReference>
<comment type="caution">
    <text evidence="1">The sequence shown here is derived from an EMBL/GenBank/DDBJ whole genome shotgun (WGS) entry which is preliminary data.</text>
</comment>
<evidence type="ECO:0000313" key="1">
    <source>
        <dbReference type="EMBL" id="KAA2252452.1"/>
    </source>
</evidence>